<dbReference type="GO" id="GO:0008270">
    <property type="term" value="F:zinc ion binding"/>
    <property type="evidence" value="ECO:0007669"/>
    <property type="project" value="InterPro"/>
</dbReference>
<accession>D2VN29</accession>
<name>D2VN29_NAEGR</name>
<dbReference type="FunFam" id="1.25.40.10:FF:000090">
    <property type="entry name" value="Pentatricopeptide repeat-containing protein, chloroplastic"/>
    <property type="match status" value="1"/>
</dbReference>
<dbReference type="OrthoDB" id="185373at2759"/>
<dbReference type="VEuPathDB" id="AmoebaDB:NAEGRDRAFT_70351"/>
<dbReference type="GO" id="GO:0003723">
    <property type="term" value="F:RNA binding"/>
    <property type="evidence" value="ECO:0007669"/>
    <property type="project" value="InterPro"/>
</dbReference>
<dbReference type="KEGG" id="ngr:NAEGRDRAFT_70351"/>
<dbReference type="PROSITE" id="PS51375">
    <property type="entry name" value="PPR"/>
    <property type="match status" value="4"/>
</dbReference>
<feature type="repeat" description="PPR" evidence="1">
    <location>
        <begin position="355"/>
        <end position="389"/>
    </location>
</feature>
<dbReference type="NCBIfam" id="TIGR00756">
    <property type="entry name" value="PPR"/>
    <property type="match status" value="4"/>
</dbReference>
<dbReference type="SUPFAM" id="SSF48452">
    <property type="entry name" value="TPR-like"/>
    <property type="match status" value="1"/>
</dbReference>
<protein>
    <submittedName>
        <fullName evidence="3">Predicted protein</fullName>
    </submittedName>
</protein>
<gene>
    <name evidence="3" type="ORF">NAEGRDRAFT_70351</name>
</gene>
<dbReference type="Pfam" id="PF13041">
    <property type="entry name" value="PPR_2"/>
    <property type="match status" value="2"/>
</dbReference>
<dbReference type="InterPro" id="IPR002885">
    <property type="entry name" value="PPR_rpt"/>
</dbReference>
<dbReference type="PANTHER" id="PTHR47926">
    <property type="entry name" value="PENTATRICOPEPTIDE REPEAT-CONTAINING PROTEIN"/>
    <property type="match status" value="1"/>
</dbReference>
<organism evidence="4">
    <name type="scientific">Naegleria gruberi</name>
    <name type="common">Amoeba</name>
    <dbReference type="NCBI Taxonomy" id="5762"/>
    <lineage>
        <taxon>Eukaryota</taxon>
        <taxon>Discoba</taxon>
        <taxon>Heterolobosea</taxon>
        <taxon>Tetramitia</taxon>
        <taxon>Eutetramitia</taxon>
        <taxon>Vahlkampfiidae</taxon>
        <taxon>Naegleria</taxon>
    </lineage>
</organism>
<dbReference type="InterPro" id="IPR011990">
    <property type="entry name" value="TPR-like_helical_dom_sf"/>
</dbReference>
<dbReference type="EMBL" id="GG738883">
    <property type="protein sequence ID" value="EFC41923.1"/>
    <property type="molecule type" value="Genomic_DNA"/>
</dbReference>
<evidence type="ECO:0000256" key="1">
    <source>
        <dbReference type="PROSITE-ProRule" id="PRU00708"/>
    </source>
</evidence>
<sequence>MSEKAKEIYFSMKEYGVSPDIIHFNCLIKALIENGESEEAMNIYRQEKELIPNEVTFILLLKGCAITRSLVNGKKLHETIMKNYELYRSITVQNNLINMFSKCGETQTAIELFMKMLKTKQLDDTTWTLIIPTYCEEGRLEEIESIIISEGVTSVFVFNVLLDSFLKSGKVEHAESIFNQMEFKDVITWNSFLKGCSQNGDTKRLLLYFKIMPKYTQPNDVTMTVMLTFFANHSMEQEACFLFDNMNTLFKIARITAHYGCMIKLWANLKKMPEAISLYEDMINNNLVPDVPTLILLLSVCSEFGNLDFGKIIHRNISELRIRDHNLFNALINMYAKCGDLTSAHEVFLSVPNKDVVSWTCIINAYAIHGMGLKAIELLNQMSKENIKPNEHTLTCVLHACGHCGMVDEAKEIYNHMESKYSIKPSNIHLACLIDALARKGNIKEAEKLLGSCISPDVVTVSTLFGVCRKFNNVTLAEKLFNMLIERNEVESSHFILMANIYASQDMYEDAKRVKELMEFGGFKKLPSMTQVCIEGKMHSFVCEEKEHPEIKMIEKELKKMVADLIKAGYQPDLSWVIKNVDTDAEKLDLLYKHSEKIAMAYAFNKQPNTSTIHLTTNLRVCGDCHNATKLLSAVRNCEIIIRDASRFHHFKDGKCTCGDYW</sequence>
<keyword evidence="4" id="KW-1185">Reference proteome</keyword>
<dbReference type="InParanoid" id="D2VN29"/>
<dbReference type="Pfam" id="PF14432">
    <property type="entry name" value="DYW_deaminase"/>
    <property type="match status" value="1"/>
</dbReference>
<dbReference type="eggNOG" id="KOG4197">
    <property type="taxonomic scope" value="Eukaryota"/>
</dbReference>
<dbReference type="Pfam" id="PF20431">
    <property type="entry name" value="E_motif"/>
    <property type="match status" value="1"/>
</dbReference>
<dbReference type="PANTHER" id="PTHR47926:SF454">
    <property type="entry name" value="REPEAT-CONTAINING PROTEIN, PUTATIVE-RELATED"/>
    <property type="match status" value="1"/>
</dbReference>
<dbReference type="RefSeq" id="XP_002674667.1">
    <property type="nucleotide sequence ID" value="XM_002674621.1"/>
</dbReference>
<dbReference type="GeneID" id="8851524"/>
<dbReference type="Gene3D" id="1.25.40.10">
    <property type="entry name" value="Tetratricopeptide repeat domain"/>
    <property type="match status" value="5"/>
</dbReference>
<dbReference type="Proteomes" id="UP000006671">
    <property type="component" value="Unassembled WGS sequence"/>
</dbReference>
<dbReference type="InterPro" id="IPR046848">
    <property type="entry name" value="E_motif"/>
</dbReference>
<dbReference type="OMA" id="SWVEIKH"/>
<feature type="repeat" description="PPR" evidence="1">
    <location>
        <begin position="390"/>
        <end position="420"/>
    </location>
</feature>
<evidence type="ECO:0000313" key="3">
    <source>
        <dbReference type="EMBL" id="EFC41923.1"/>
    </source>
</evidence>
<feature type="repeat" description="PPR" evidence="1">
    <location>
        <begin position="255"/>
        <end position="289"/>
    </location>
</feature>
<feature type="domain" description="DYW" evidence="2">
    <location>
        <begin position="569"/>
        <end position="662"/>
    </location>
</feature>
<dbReference type="GO" id="GO:0009451">
    <property type="term" value="P:RNA modification"/>
    <property type="evidence" value="ECO:0007669"/>
    <property type="project" value="InterPro"/>
</dbReference>
<dbReference type="InterPro" id="IPR032867">
    <property type="entry name" value="DYW_dom"/>
</dbReference>
<dbReference type="AlphaFoldDB" id="D2VN29"/>
<evidence type="ECO:0000259" key="2">
    <source>
        <dbReference type="Pfam" id="PF14432"/>
    </source>
</evidence>
<proteinExistence type="predicted"/>
<evidence type="ECO:0000313" key="4">
    <source>
        <dbReference type="Proteomes" id="UP000006671"/>
    </source>
</evidence>
<reference evidence="3 4" key="1">
    <citation type="journal article" date="2010" name="Cell">
        <title>The genome of Naegleria gruberi illuminates early eukaryotic versatility.</title>
        <authorList>
            <person name="Fritz-Laylin L.K."/>
            <person name="Prochnik S.E."/>
            <person name="Ginger M.L."/>
            <person name="Dacks J.B."/>
            <person name="Carpenter M.L."/>
            <person name="Field M.C."/>
            <person name="Kuo A."/>
            <person name="Paredez A."/>
            <person name="Chapman J."/>
            <person name="Pham J."/>
            <person name="Shu S."/>
            <person name="Neupane R."/>
            <person name="Cipriano M."/>
            <person name="Mancuso J."/>
            <person name="Tu H."/>
            <person name="Salamov A."/>
            <person name="Lindquist E."/>
            <person name="Shapiro H."/>
            <person name="Lucas S."/>
            <person name="Grigoriev I.V."/>
            <person name="Cande W.Z."/>
            <person name="Fulton C."/>
            <person name="Rokhsar D.S."/>
            <person name="Dawson S.C."/>
        </authorList>
    </citation>
    <scope>NUCLEOTIDE SEQUENCE [LARGE SCALE GENOMIC DNA]</scope>
    <source>
        <strain evidence="3 4">NEG-M</strain>
    </source>
</reference>
<dbReference type="Pfam" id="PF01535">
    <property type="entry name" value="PPR"/>
    <property type="match status" value="6"/>
</dbReference>
<dbReference type="STRING" id="5762.D2VN29"/>
<feature type="repeat" description="PPR" evidence="1">
    <location>
        <begin position="154"/>
        <end position="188"/>
    </location>
</feature>
<dbReference type="InterPro" id="IPR046960">
    <property type="entry name" value="PPR_At4g14850-like_plant"/>
</dbReference>